<evidence type="ECO:0000313" key="2">
    <source>
        <dbReference type="EMBL" id="JAD16966.1"/>
    </source>
</evidence>
<dbReference type="EMBL" id="GBRH01280929">
    <property type="protein sequence ID" value="JAD16966.1"/>
    <property type="molecule type" value="Transcribed_RNA"/>
</dbReference>
<feature type="region of interest" description="Disordered" evidence="1">
    <location>
        <begin position="1"/>
        <end position="40"/>
    </location>
</feature>
<accession>A0A0A9TL50</accession>
<dbReference type="AlphaFoldDB" id="A0A0A9TL50"/>
<feature type="compositionally biased region" description="Polar residues" evidence="1">
    <location>
        <begin position="1"/>
        <end position="15"/>
    </location>
</feature>
<sequence length="64" mass="6619">METNAICTRIQQPQLGSDGDNGKKVNASGRGGGALSDNPSINLLSSGPPLALLQPRGLRHGRLL</sequence>
<organism evidence="2">
    <name type="scientific">Arundo donax</name>
    <name type="common">Giant reed</name>
    <name type="synonym">Donax arundinaceus</name>
    <dbReference type="NCBI Taxonomy" id="35708"/>
    <lineage>
        <taxon>Eukaryota</taxon>
        <taxon>Viridiplantae</taxon>
        <taxon>Streptophyta</taxon>
        <taxon>Embryophyta</taxon>
        <taxon>Tracheophyta</taxon>
        <taxon>Spermatophyta</taxon>
        <taxon>Magnoliopsida</taxon>
        <taxon>Liliopsida</taxon>
        <taxon>Poales</taxon>
        <taxon>Poaceae</taxon>
        <taxon>PACMAD clade</taxon>
        <taxon>Arundinoideae</taxon>
        <taxon>Arundineae</taxon>
        <taxon>Arundo</taxon>
    </lineage>
</organism>
<proteinExistence type="predicted"/>
<evidence type="ECO:0000256" key="1">
    <source>
        <dbReference type="SAM" id="MobiDB-lite"/>
    </source>
</evidence>
<reference evidence="2" key="2">
    <citation type="journal article" date="2015" name="Data Brief">
        <title>Shoot transcriptome of the giant reed, Arundo donax.</title>
        <authorList>
            <person name="Barrero R.A."/>
            <person name="Guerrero F.D."/>
            <person name="Moolhuijzen P."/>
            <person name="Goolsby J.A."/>
            <person name="Tidwell J."/>
            <person name="Bellgard S.E."/>
            <person name="Bellgard M.I."/>
        </authorList>
    </citation>
    <scope>NUCLEOTIDE SEQUENCE</scope>
    <source>
        <tissue evidence="2">Shoot tissue taken approximately 20 cm above the soil surface</tissue>
    </source>
</reference>
<reference evidence="2" key="1">
    <citation type="submission" date="2014-09" db="EMBL/GenBank/DDBJ databases">
        <authorList>
            <person name="Magalhaes I.L.F."/>
            <person name="Oliveira U."/>
            <person name="Santos F.R."/>
            <person name="Vidigal T.H.D.A."/>
            <person name="Brescovit A.D."/>
            <person name="Santos A.J."/>
        </authorList>
    </citation>
    <scope>NUCLEOTIDE SEQUENCE</scope>
    <source>
        <tissue evidence="2">Shoot tissue taken approximately 20 cm above the soil surface</tissue>
    </source>
</reference>
<protein>
    <submittedName>
        <fullName evidence="2">Uncharacterized protein</fullName>
    </submittedName>
</protein>
<name>A0A0A9TL50_ARUDO</name>